<sequence length="121" mass="13822">MGKNKSQVLEAWRGFRSSRLYQIRGRFELYPIVACVAAVVTGGIATAIHSMFKLDVSINKYAPPRHDGIDLMNPQKKKLVVTNDKYEPMPELHNLLQEIKEEELKQGKVDVEDDGVTRRRV</sequence>
<keyword evidence="1" id="KW-1133">Transmembrane helix</keyword>
<keyword evidence="3" id="KW-1185">Reference proteome</keyword>
<reference evidence="2" key="1">
    <citation type="submission" date="2013-04" db="EMBL/GenBank/DDBJ databases">
        <authorList>
            <person name="Qu J."/>
            <person name="Murali S.C."/>
            <person name="Bandaranaike D."/>
            <person name="Bellair M."/>
            <person name="Blankenburg K."/>
            <person name="Chao H."/>
            <person name="Dinh H."/>
            <person name="Doddapaneni H."/>
            <person name="Downs B."/>
            <person name="Dugan-Rocha S."/>
            <person name="Elkadiri S."/>
            <person name="Gnanaolivu R.D."/>
            <person name="Hernandez B."/>
            <person name="Javaid M."/>
            <person name="Jayaseelan J.C."/>
            <person name="Lee S."/>
            <person name="Li M."/>
            <person name="Ming W."/>
            <person name="Munidasa M."/>
            <person name="Muniz J."/>
            <person name="Nguyen L."/>
            <person name="Ongeri F."/>
            <person name="Osuji N."/>
            <person name="Pu L.-L."/>
            <person name="Puazo M."/>
            <person name="Qu C."/>
            <person name="Quiroz J."/>
            <person name="Raj R."/>
            <person name="Weissenberger G."/>
            <person name="Xin Y."/>
            <person name="Zou X."/>
            <person name="Han Y."/>
            <person name="Richards S."/>
            <person name="Worley K."/>
            <person name="Muzny D."/>
            <person name="Gibbs R."/>
        </authorList>
    </citation>
    <scope>NUCLEOTIDE SEQUENCE</scope>
    <source>
        <strain evidence="2">Sampled in the wild</strain>
    </source>
</reference>
<keyword evidence="1" id="KW-0472">Membrane</keyword>
<evidence type="ECO:0000313" key="2">
    <source>
        <dbReference type="EMBL" id="KAG8230182.1"/>
    </source>
</evidence>
<comment type="caution">
    <text evidence="2">The sequence shown here is derived from an EMBL/GenBank/DDBJ whole genome shotgun (WGS) entry which is preliminary data.</text>
</comment>
<dbReference type="EMBL" id="KZ308469">
    <property type="protein sequence ID" value="KAG8230182.1"/>
    <property type="molecule type" value="Genomic_DNA"/>
</dbReference>
<dbReference type="AlphaFoldDB" id="A0A8K0P225"/>
<dbReference type="InterPro" id="IPR010530">
    <property type="entry name" value="B12D"/>
</dbReference>
<protein>
    <submittedName>
        <fullName evidence="2">Uncharacterized protein</fullName>
    </submittedName>
</protein>
<name>A0A8K0P225_LADFU</name>
<organism evidence="2 3">
    <name type="scientific">Ladona fulva</name>
    <name type="common">Scarce chaser dragonfly</name>
    <name type="synonym">Libellula fulva</name>
    <dbReference type="NCBI Taxonomy" id="123851"/>
    <lineage>
        <taxon>Eukaryota</taxon>
        <taxon>Metazoa</taxon>
        <taxon>Ecdysozoa</taxon>
        <taxon>Arthropoda</taxon>
        <taxon>Hexapoda</taxon>
        <taxon>Insecta</taxon>
        <taxon>Pterygota</taxon>
        <taxon>Palaeoptera</taxon>
        <taxon>Odonata</taxon>
        <taxon>Epiprocta</taxon>
        <taxon>Anisoptera</taxon>
        <taxon>Libelluloidea</taxon>
        <taxon>Libellulidae</taxon>
        <taxon>Ladona</taxon>
    </lineage>
</organism>
<dbReference type="Proteomes" id="UP000792457">
    <property type="component" value="Unassembled WGS sequence"/>
</dbReference>
<evidence type="ECO:0000256" key="1">
    <source>
        <dbReference type="SAM" id="Phobius"/>
    </source>
</evidence>
<accession>A0A8K0P225</accession>
<gene>
    <name evidence="2" type="ORF">J437_LFUL006114</name>
</gene>
<dbReference type="Pfam" id="PF06522">
    <property type="entry name" value="B12D"/>
    <property type="match status" value="1"/>
</dbReference>
<reference evidence="2" key="2">
    <citation type="submission" date="2017-10" db="EMBL/GenBank/DDBJ databases">
        <title>Ladona fulva Genome sequencing and assembly.</title>
        <authorList>
            <person name="Murali S."/>
            <person name="Richards S."/>
            <person name="Bandaranaike D."/>
            <person name="Bellair M."/>
            <person name="Blankenburg K."/>
            <person name="Chao H."/>
            <person name="Dinh H."/>
            <person name="Doddapaneni H."/>
            <person name="Dugan-Rocha S."/>
            <person name="Elkadiri S."/>
            <person name="Gnanaolivu R."/>
            <person name="Hernandez B."/>
            <person name="Skinner E."/>
            <person name="Javaid M."/>
            <person name="Lee S."/>
            <person name="Li M."/>
            <person name="Ming W."/>
            <person name="Munidasa M."/>
            <person name="Muniz J."/>
            <person name="Nguyen L."/>
            <person name="Hughes D."/>
            <person name="Osuji N."/>
            <person name="Pu L.-L."/>
            <person name="Puazo M."/>
            <person name="Qu C."/>
            <person name="Quiroz J."/>
            <person name="Raj R."/>
            <person name="Weissenberger G."/>
            <person name="Xin Y."/>
            <person name="Zou X."/>
            <person name="Han Y."/>
            <person name="Worley K."/>
            <person name="Muzny D."/>
            <person name="Gibbs R."/>
        </authorList>
    </citation>
    <scope>NUCLEOTIDE SEQUENCE</scope>
    <source>
        <strain evidence="2">Sampled in the wild</strain>
    </source>
</reference>
<feature type="transmembrane region" description="Helical" evidence="1">
    <location>
        <begin position="29"/>
        <end position="52"/>
    </location>
</feature>
<keyword evidence="1" id="KW-0812">Transmembrane</keyword>
<dbReference type="OrthoDB" id="7384592at2759"/>
<evidence type="ECO:0000313" key="3">
    <source>
        <dbReference type="Proteomes" id="UP000792457"/>
    </source>
</evidence>
<proteinExistence type="predicted"/>